<gene>
    <name evidence="3" type="ORF">FSP39_016138</name>
</gene>
<evidence type="ECO:0000313" key="4">
    <source>
        <dbReference type="Proteomes" id="UP001186944"/>
    </source>
</evidence>
<dbReference type="AlphaFoldDB" id="A0AA88Y3P0"/>
<organism evidence="3 4">
    <name type="scientific">Pinctada imbricata</name>
    <name type="common">Atlantic pearl-oyster</name>
    <name type="synonym">Pinctada martensii</name>
    <dbReference type="NCBI Taxonomy" id="66713"/>
    <lineage>
        <taxon>Eukaryota</taxon>
        <taxon>Metazoa</taxon>
        <taxon>Spiralia</taxon>
        <taxon>Lophotrochozoa</taxon>
        <taxon>Mollusca</taxon>
        <taxon>Bivalvia</taxon>
        <taxon>Autobranchia</taxon>
        <taxon>Pteriomorphia</taxon>
        <taxon>Pterioida</taxon>
        <taxon>Pterioidea</taxon>
        <taxon>Pteriidae</taxon>
        <taxon>Pinctada</taxon>
    </lineage>
</organism>
<name>A0AA88Y3P0_PINIB</name>
<sequence length="395" mass="44606">MDTKAMVYFSSMNPLARKFVSDSQMVEKILGDKWEKFDVNEKEEVLDDFFVRPEVRQKYDSQEKKYNYPESFPKLNIQSGEKIVIDDANDSQQDLSLLDIDELSKPNAKTSKPKKSSEDENAGVTMAKREFKYDTSKRSLWEDFFPQKLQEYEREIQHDDTEELIGRARKESHSRGSPSISRKDSNKKALNGSLSLKNGTTRREIGLNIVSNNTVQGQQPMPEPQSQKTKLKSPKSSKKSPKLSLSSSFSKKKDGDGENLVTKVKESQLPKSKSNSSFSSKEEDGEELNAFDNPLMSSGVSSLVQEEEDYSSSNTSSPSRKPLLKEPRGQRMDREPLQMRGLESLSHNEGFVNSELLAVADTTKSSSEVCCINMFCIVHHLSTITVAQLFITPNI</sequence>
<protein>
    <recommendedName>
        <fullName evidence="2">DUF4706 domain-containing protein</fullName>
    </recommendedName>
</protein>
<feature type="compositionally biased region" description="Polar residues" evidence="1">
    <location>
        <begin position="295"/>
        <end position="304"/>
    </location>
</feature>
<dbReference type="Pfam" id="PF15797">
    <property type="entry name" value="DUF4706"/>
    <property type="match status" value="1"/>
</dbReference>
<feature type="compositionally biased region" description="Basic and acidic residues" evidence="1">
    <location>
        <begin position="152"/>
        <end position="174"/>
    </location>
</feature>
<dbReference type="Proteomes" id="UP001186944">
    <property type="component" value="Unassembled WGS sequence"/>
</dbReference>
<dbReference type="PANTHER" id="PTHR34394:SF1">
    <property type="entry name" value="SIMILAR TO RIKEN CDNA 2310022B05"/>
    <property type="match status" value="1"/>
</dbReference>
<feature type="region of interest" description="Disordered" evidence="1">
    <location>
        <begin position="96"/>
        <end position="129"/>
    </location>
</feature>
<feature type="compositionally biased region" description="Polar residues" evidence="1">
    <location>
        <begin position="209"/>
        <end position="219"/>
    </location>
</feature>
<dbReference type="EMBL" id="VSWD01000009">
    <property type="protein sequence ID" value="KAK3093470.1"/>
    <property type="molecule type" value="Genomic_DNA"/>
</dbReference>
<reference evidence="3" key="1">
    <citation type="submission" date="2019-08" db="EMBL/GenBank/DDBJ databases">
        <title>The improved chromosome-level genome for the pearl oyster Pinctada fucata martensii using PacBio sequencing and Hi-C.</title>
        <authorList>
            <person name="Zheng Z."/>
        </authorList>
    </citation>
    <scope>NUCLEOTIDE SEQUENCE</scope>
    <source>
        <strain evidence="3">ZZ-2019</strain>
        <tissue evidence="3">Adductor muscle</tissue>
    </source>
</reference>
<comment type="caution">
    <text evidence="3">The sequence shown here is derived from an EMBL/GenBank/DDBJ whole genome shotgun (WGS) entry which is preliminary data.</text>
</comment>
<evidence type="ECO:0000313" key="3">
    <source>
        <dbReference type="EMBL" id="KAK3093470.1"/>
    </source>
</evidence>
<feature type="compositionally biased region" description="Basic and acidic residues" evidence="1">
    <location>
        <begin position="323"/>
        <end position="336"/>
    </location>
</feature>
<feature type="region of interest" description="Disordered" evidence="1">
    <location>
        <begin position="152"/>
        <end position="336"/>
    </location>
</feature>
<evidence type="ECO:0000256" key="1">
    <source>
        <dbReference type="SAM" id="MobiDB-lite"/>
    </source>
</evidence>
<dbReference type="PANTHER" id="PTHR34394">
    <property type="entry name" value="SIMILAR TO RIKEN CDNA 2310022B05"/>
    <property type="match status" value="1"/>
</dbReference>
<accession>A0AA88Y3P0</accession>
<keyword evidence="4" id="KW-1185">Reference proteome</keyword>
<feature type="domain" description="DUF4706" evidence="2">
    <location>
        <begin position="8"/>
        <end position="106"/>
    </location>
</feature>
<dbReference type="InterPro" id="IPR031600">
    <property type="entry name" value="DUF4706"/>
</dbReference>
<evidence type="ECO:0000259" key="2">
    <source>
        <dbReference type="Pfam" id="PF15797"/>
    </source>
</evidence>
<proteinExistence type="predicted"/>
<feature type="compositionally biased region" description="Basic residues" evidence="1">
    <location>
        <begin position="229"/>
        <end position="241"/>
    </location>
</feature>